<evidence type="ECO:0000313" key="3">
    <source>
        <dbReference type="Proteomes" id="UP001516400"/>
    </source>
</evidence>
<gene>
    <name evidence="2" type="ORF">HHI36_008393</name>
</gene>
<comment type="caution">
    <text evidence="2">The sequence shown here is derived from an EMBL/GenBank/DDBJ whole genome shotgun (WGS) entry which is preliminary data.</text>
</comment>
<dbReference type="EMBL" id="JABFTP020000021">
    <property type="protein sequence ID" value="KAL3269321.1"/>
    <property type="molecule type" value="Genomic_DNA"/>
</dbReference>
<proteinExistence type="predicted"/>
<sequence>KSSIGIVLKPPDPQKFSNVVTEPMAEHLPDFQPTTPESQPGPSLAPDLPLSGGKILNVTSHLSIIPVGGRKEAEVLKQSQHHRNIWKRQIH</sequence>
<dbReference type="Proteomes" id="UP001516400">
    <property type="component" value="Unassembled WGS sequence"/>
</dbReference>
<name>A0ABD2MT98_9CUCU</name>
<feature type="non-terminal residue" evidence="2">
    <location>
        <position position="1"/>
    </location>
</feature>
<feature type="region of interest" description="Disordered" evidence="1">
    <location>
        <begin position="25"/>
        <end position="50"/>
    </location>
</feature>
<keyword evidence="3" id="KW-1185">Reference proteome</keyword>
<organism evidence="2 3">
    <name type="scientific">Cryptolaemus montrouzieri</name>
    <dbReference type="NCBI Taxonomy" id="559131"/>
    <lineage>
        <taxon>Eukaryota</taxon>
        <taxon>Metazoa</taxon>
        <taxon>Ecdysozoa</taxon>
        <taxon>Arthropoda</taxon>
        <taxon>Hexapoda</taxon>
        <taxon>Insecta</taxon>
        <taxon>Pterygota</taxon>
        <taxon>Neoptera</taxon>
        <taxon>Endopterygota</taxon>
        <taxon>Coleoptera</taxon>
        <taxon>Polyphaga</taxon>
        <taxon>Cucujiformia</taxon>
        <taxon>Coccinelloidea</taxon>
        <taxon>Coccinellidae</taxon>
        <taxon>Scymninae</taxon>
        <taxon>Scymnini</taxon>
        <taxon>Cryptolaemus</taxon>
    </lineage>
</organism>
<reference evidence="2 3" key="1">
    <citation type="journal article" date="2021" name="BMC Biol.">
        <title>Horizontally acquired antibacterial genes associated with adaptive radiation of ladybird beetles.</title>
        <authorList>
            <person name="Li H.S."/>
            <person name="Tang X.F."/>
            <person name="Huang Y.H."/>
            <person name="Xu Z.Y."/>
            <person name="Chen M.L."/>
            <person name="Du X.Y."/>
            <person name="Qiu B.Y."/>
            <person name="Chen P.T."/>
            <person name="Zhang W."/>
            <person name="Slipinski A."/>
            <person name="Escalona H.E."/>
            <person name="Waterhouse R.M."/>
            <person name="Zwick A."/>
            <person name="Pang H."/>
        </authorList>
    </citation>
    <scope>NUCLEOTIDE SEQUENCE [LARGE SCALE GENOMIC DNA]</scope>
    <source>
        <strain evidence="2">SYSU2018</strain>
    </source>
</reference>
<evidence type="ECO:0000313" key="2">
    <source>
        <dbReference type="EMBL" id="KAL3269321.1"/>
    </source>
</evidence>
<evidence type="ECO:0000256" key="1">
    <source>
        <dbReference type="SAM" id="MobiDB-lite"/>
    </source>
</evidence>
<protein>
    <submittedName>
        <fullName evidence="2">Uncharacterized protein</fullName>
    </submittedName>
</protein>
<accession>A0ABD2MT98</accession>
<dbReference type="AlphaFoldDB" id="A0ABD2MT98"/>
<feature type="compositionally biased region" description="Polar residues" evidence="1">
    <location>
        <begin position="32"/>
        <end position="41"/>
    </location>
</feature>